<dbReference type="GO" id="GO:0030632">
    <property type="term" value="P:D-alanine biosynthetic process"/>
    <property type="evidence" value="ECO:0007669"/>
    <property type="project" value="UniProtKB-UniRule"/>
</dbReference>
<keyword evidence="3 4" id="KW-0413">Isomerase</keyword>
<evidence type="ECO:0000256" key="5">
    <source>
        <dbReference type="PIRSR" id="PIRSR600821-50"/>
    </source>
</evidence>
<feature type="binding site" evidence="4 6">
    <location>
        <position position="317"/>
    </location>
    <ligand>
        <name>substrate</name>
    </ligand>
</feature>
<evidence type="ECO:0000259" key="7">
    <source>
        <dbReference type="SMART" id="SM01005"/>
    </source>
</evidence>
<dbReference type="PROSITE" id="PS00395">
    <property type="entry name" value="ALANINE_RACEMASE"/>
    <property type="match status" value="1"/>
</dbReference>
<dbReference type="PANTHER" id="PTHR30511:SF0">
    <property type="entry name" value="ALANINE RACEMASE, CATABOLIC-RELATED"/>
    <property type="match status" value="1"/>
</dbReference>
<feature type="modified residue" description="N6-(pyridoxal phosphate)lysine" evidence="4 5">
    <location>
        <position position="39"/>
    </location>
</feature>
<evidence type="ECO:0000256" key="1">
    <source>
        <dbReference type="ARBA" id="ARBA00001933"/>
    </source>
</evidence>
<comment type="catalytic activity">
    <reaction evidence="4">
        <text>L-alanine = D-alanine</text>
        <dbReference type="Rhea" id="RHEA:20249"/>
        <dbReference type="ChEBI" id="CHEBI:57416"/>
        <dbReference type="ChEBI" id="CHEBI:57972"/>
        <dbReference type="EC" id="5.1.1.1"/>
    </reaction>
</comment>
<evidence type="ECO:0000313" key="9">
    <source>
        <dbReference type="EMBL" id="HEE18229.1"/>
    </source>
</evidence>
<proteinExistence type="inferred from homology"/>
<dbReference type="SMART" id="SM01005">
    <property type="entry name" value="Ala_racemase_C"/>
    <property type="match status" value="1"/>
</dbReference>
<sequence>MISVNRGRIWAEIDLDALRHNIVQVRSAIGSRKLLFAIKADAYGHGLREIARAARNFVDAFGVASVEEGVSCRHAGVTDAPVLILSPVPEKEIPELFEYRLIPTVSDEQFALTLAQEAQRRQTAIPVHIEVDTGMGRTGVSLNQALDFITRVASLHGITLAGVFTHFPAADTDIHFTRQQVQEFNRLTAQLEHRGITGFLRHAANSAGCLNIPEAQLDMVRPGLMLYGIMPLSYHFGHRQAPFTLKPVMSLRSRIVNLREFPAGTSISYERNYFTTRDSRIAVISAGYGDGYPHSLTNKGYCLLHGRKVPVVGNVSMDLTMLDVTDVPETKLGDVVTLLGSADGKKICANELALLAGTIPYEIICRVSPRVPRIYLQDGKVVHIKTLLNYD</sequence>
<comment type="similarity">
    <text evidence="4">Belongs to the alanine racemase family.</text>
</comment>
<comment type="caution">
    <text evidence="8">The sequence shown here is derived from an EMBL/GenBank/DDBJ whole genome shotgun (WGS) entry which is preliminary data.</text>
</comment>
<comment type="pathway">
    <text evidence="4">Amino-acid biosynthesis; D-alanine biosynthesis; D-alanine from L-alanine: step 1/1.</text>
</comment>
<accession>A0A7C1RZD8</accession>
<evidence type="ECO:0000313" key="8">
    <source>
        <dbReference type="EMBL" id="HEA87722.1"/>
    </source>
</evidence>
<dbReference type="InterPro" id="IPR000821">
    <property type="entry name" value="Ala_racemase"/>
</dbReference>
<dbReference type="SUPFAM" id="SSF51419">
    <property type="entry name" value="PLP-binding barrel"/>
    <property type="match status" value="1"/>
</dbReference>
<dbReference type="PRINTS" id="PR00992">
    <property type="entry name" value="ALARACEMASE"/>
</dbReference>
<dbReference type="GO" id="GO:0005829">
    <property type="term" value="C:cytosol"/>
    <property type="evidence" value="ECO:0007669"/>
    <property type="project" value="TreeGrafter"/>
</dbReference>
<keyword evidence="2 4" id="KW-0663">Pyridoxal phosphate</keyword>
<feature type="binding site" evidence="4 6">
    <location>
        <position position="137"/>
    </location>
    <ligand>
        <name>substrate</name>
    </ligand>
</feature>
<dbReference type="EMBL" id="DSTU01000004">
    <property type="protein sequence ID" value="HFJ53561.1"/>
    <property type="molecule type" value="Genomic_DNA"/>
</dbReference>
<evidence type="ECO:0000313" key="10">
    <source>
        <dbReference type="EMBL" id="HFJ53561.1"/>
    </source>
</evidence>
<dbReference type="Pfam" id="PF00842">
    <property type="entry name" value="Ala_racemase_C"/>
    <property type="match status" value="1"/>
</dbReference>
<dbReference type="GO" id="GO:0008784">
    <property type="term" value="F:alanine racemase activity"/>
    <property type="evidence" value="ECO:0007669"/>
    <property type="project" value="UniProtKB-UniRule"/>
</dbReference>
<dbReference type="SUPFAM" id="SSF50621">
    <property type="entry name" value="Alanine racemase C-terminal domain-like"/>
    <property type="match status" value="1"/>
</dbReference>
<organism evidence="8">
    <name type="scientific">candidate division WOR-3 bacterium</name>
    <dbReference type="NCBI Taxonomy" id="2052148"/>
    <lineage>
        <taxon>Bacteria</taxon>
        <taxon>Bacteria division WOR-3</taxon>
    </lineage>
</organism>
<dbReference type="PANTHER" id="PTHR30511">
    <property type="entry name" value="ALANINE RACEMASE"/>
    <property type="match status" value="1"/>
</dbReference>
<dbReference type="EMBL" id="DSKA01000121">
    <property type="protein sequence ID" value="HEE18229.1"/>
    <property type="molecule type" value="Genomic_DNA"/>
</dbReference>
<feature type="active site" description="Proton acceptor; specific for L-alanine" evidence="4">
    <location>
        <position position="269"/>
    </location>
</feature>
<evidence type="ECO:0000256" key="4">
    <source>
        <dbReference type="HAMAP-Rule" id="MF_01201"/>
    </source>
</evidence>
<comment type="function">
    <text evidence="4">Catalyzes the interconversion of L-alanine and D-alanine. May also act on other amino acids.</text>
</comment>
<comment type="cofactor">
    <cofactor evidence="1 4 5">
        <name>pyridoxal 5'-phosphate</name>
        <dbReference type="ChEBI" id="CHEBI:597326"/>
    </cofactor>
</comment>
<dbReference type="Gene3D" id="3.20.20.10">
    <property type="entry name" value="Alanine racemase"/>
    <property type="match status" value="1"/>
</dbReference>
<dbReference type="InterPro" id="IPR001608">
    <property type="entry name" value="Ala_racemase_N"/>
</dbReference>
<feature type="domain" description="Alanine racemase C-terminal" evidence="7">
    <location>
        <begin position="248"/>
        <end position="376"/>
    </location>
</feature>
<dbReference type="CDD" id="cd00430">
    <property type="entry name" value="PLPDE_III_AR"/>
    <property type="match status" value="1"/>
</dbReference>
<dbReference type="GO" id="GO:0030170">
    <property type="term" value="F:pyridoxal phosphate binding"/>
    <property type="evidence" value="ECO:0007669"/>
    <property type="project" value="UniProtKB-UniRule"/>
</dbReference>
<dbReference type="FunFam" id="3.20.20.10:FF:000002">
    <property type="entry name" value="Alanine racemase"/>
    <property type="match status" value="1"/>
</dbReference>
<protein>
    <recommendedName>
        <fullName evidence="4">Alanine racemase</fullName>
        <ecNumber evidence="4">5.1.1.1</ecNumber>
    </recommendedName>
</protein>
<evidence type="ECO:0000256" key="2">
    <source>
        <dbReference type="ARBA" id="ARBA00022898"/>
    </source>
</evidence>
<dbReference type="UniPathway" id="UPA00042">
    <property type="reaction ID" value="UER00497"/>
</dbReference>
<dbReference type="HAMAP" id="MF_01201">
    <property type="entry name" value="Ala_racemase"/>
    <property type="match status" value="1"/>
</dbReference>
<dbReference type="InterPro" id="IPR009006">
    <property type="entry name" value="Ala_racemase/Decarboxylase_C"/>
</dbReference>
<dbReference type="Pfam" id="PF01168">
    <property type="entry name" value="Ala_racemase_N"/>
    <property type="match status" value="1"/>
</dbReference>
<dbReference type="Gene3D" id="2.40.37.10">
    <property type="entry name" value="Lyase, Ornithine Decarboxylase, Chain A, domain 1"/>
    <property type="match status" value="1"/>
</dbReference>
<dbReference type="AlphaFoldDB" id="A0A7C1RZD8"/>
<dbReference type="InterPro" id="IPR011079">
    <property type="entry name" value="Ala_racemase_C"/>
</dbReference>
<reference evidence="8" key="1">
    <citation type="journal article" date="2020" name="mSystems">
        <title>Genome- and Community-Level Interaction Insights into Carbon Utilization and Element Cycling Functions of Hydrothermarchaeota in Hydrothermal Sediment.</title>
        <authorList>
            <person name="Zhou Z."/>
            <person name="Liu Y."/>
            <person name="Xu W."/>
            <person name="Pan J."/>
            <person name="Luo Z.H."/>
            <person name="Li M."/>
        </authorList>
    </citation>
    <scope>NUCLEOTIDE SEQUENCE [LARGE SCALE GENOMIC DNA]</scope>
    <source>
        <strain evidence="9">SpSt-236</strain>
        <strain evidence="8">SpSt-265</strain>
        <strain evidence="10">SpSt-465</strain>
    </source>
</reference>
<evidence type="ECO:0000256" key="3">
    <source>
        <dbReference type="ARBA" id="ARBA00023235"/>
    </source>
</evidence>
<dbReference type="NCBIfam" id="TIGR00492">
    <property type="entry name" value="alr"/>
    <property type="match status" value="1"/>
</dbReference>
<dbReference type="EC" id="5.1.1.1" evidence="4"/>
<dbReference type="InterPro" id="IPR020622">
    <property type="entry name" value="Ala_racemase_pyridoxalP-BS"/>
</dbReference>
<evidence type="ECO:0000256" key="6">
    <source>
        <dbReference type="PIRSR" id="PIRSR600821-52"/>
    </source>
</evidence>
<feature type="active site" description="Proton acceptor; specific for D-alanine" evidence="4">
    <location>
        <position position="39"/>
    </location>
</feature>
<gene>
    <name evidence="8" type="primary">alr</name>
    <name evidence="9" type="ORF">ENP62_01585</name>
    <name evidence="8" type="ORF">ENP94_06940</name>
    <name evidence="10" type="ORF">ENS16_02590</name>
</gene>
<name>A0A7C1RZD8_UNCW3</name>
<dbReference type="InterPro" id="IPR029066">
    <property type="entry name" value="PLP-binding_barrel"/>
</dbReference>
<dbReference type="EMBL" id="DSLG01000008">
    <property type="protein sequence ID" value="HEA87722.1"/>
    <property type="molecule type" value="Genomic_DNA"/>
</dbReference>